<reference evidence="2" key="1">
    <citation type="submission" date="2017-09" db="EMBL/GenBank/DDBJ databases">
        <title>Depth-based differentiation of microbial function through sediment-hosted aquifers and enrichment of novel symbionts in the deep terrestrial subsurface.</title>
        <authorList>
            <person name="Probst A.J."/>
            <person name="Ladd B."/>
            <person name="Jarett J.K."/>
            <person name="Geller-Mcgrath D.E."/>
            <person name="Sieber C.M.K."/>
            <person name="Emerson J.B."/>
            <person name="Anantharaman K."/>
            <person name="Thomas B.C."/>
            <person name="Malmstrom R."/>
            <person name="Stieglmeier M."/>
            <person name="Klingl A."/>
            <person name="Woyke T."/>
            <person name="Ryan C.M."/>
            <person name="Banfield J.F."/>
        </authorList>
    </citation>
    <scope>NUCLEOTIDE SEQUENCE [LARGE SCALE GENOMIC DNA]</scope>
</reference>
<evidence type="ECO:0000313" key="2">
    <source>
        <dbReference type="Proteomes" id="UP000228920"/>
    </source>
</evidence>
<dbReference type="EMBL" id="PFNL01000123">
    <property type="protein sequence ID" value="PIZ45765.1"/>
    <property type="molecule type" value="Genomic_DNA"/>
</dbReference>
<dbReference type="CDD" id="cd02440">
    <property type="entry name" value="AdoMet_MTases"/>
    <property type="match status" value="1"/>
</dbReference>
<dbReference type="SUPFAM" id="SSF53335">
    <property type="entry name" value="S-adenosyl-L-methionine-dependent methyltransferases"/>
    <property type="match status" value="1"/>
</dbReference>
<comment type="caution">
    <text evidence="1">The sequence shown here is derived from an EMBL/GenBank/DDBJ whole genome shotgun (WGS) entry which is preliminary data.</text>
</comment>
<dbReference type="Proteomes" id="UP000228920">
    <property type="component" value="Unassembled WGS sequence"/>
</dbReference>
<evidence type="ECO:0008006" key="3">
    <source>
        <dbReference type="Google" id="ProtNLM"/>
    </source>
</evidence>
<name>A0A2M7THI1_UNCKA</name>
<proteinExistence type="predicted"/>
<dbReference type="AlphaFoldDB" id="A0A2M7THI1"/>
<sequence>MLIEKEQLQREFTLSQEKISSLISTCTNTPAEFRENANHIGNPITLFPYIYHAALVKKYLTSPASILDWGAYLGQVSCLLQDEFNVTAQNPRKENDIEYWMQKLGIHNVQFGKLNAGPESTVDDDTLFDGIISSGVLEHTFEYGQTDLEALRILHANLKDDGYLFIWNLPTKHSLSETYARMRKKWKHPVLYELDDILVKLTTAGFEVVAIERNEIFFSQLARLFPIIPLEVMWRFDHFLATNLLLKRFAHHFTIVAQKVAGFPQNPSRSLYTVYP</sequence>
<accession>A0A2M7THI1</accession>
<dbReference type="Gene3D" id="3.40.50.150">
    <property type="entry name" value="Vaccinia Virus protein VP39"/>
    <property type="match status" value="1"/>
</dbReference>
<organism evidence="1 2">
    <name type="scientific">candidate division WWE3 bacterium CG_4_10_14_0_2_um_filter_41_14</name>
    <dbReference type="NCBI Taxonomy" id="1975072"/>
    <lineage>
        <taxon>Bacteria</taxon>
        <taxon>Katanobacteria</taxon>
    </lineage>
</organism>
<evidence type="ECO:0000313" key="1">
    <source>
        <dbReference type="EMBL" id="PIZ45765.1"/>
    </source>
</evidence>
<gene>
    <name evidence="1" type="ORF">COY32_04785</name>
</gene>
<protein>
    <recommendedName>
        <fullName evidence="3">Methyltransferase type 11 domain-containing protein</fullName>
    </recommendedName>
</protein>
<dbReference type="Pfam" id="PF13489">
    <property type="entry name" value="Methyltransf_23"/>
    <property type="match status" value="1"/>
</dbReference>
<dbReference type="InterPro" id="IPR029063">
    <property type="entry name" value="SAM-dependent_MTases_sf"/>
</dbReference>